<dbReference type="PROSITE" id="PS50835">
    <property type="entry name" value="IG_LIKE"/>
    <property type="match status" value="2"/>
</dbReference>
<dbReference type="PANTHER" id="PTHR12231">
    <property type="entry name" value="CTX-RELATED TYPE I TRANSMEMBRANE PROTEIN"/>
    <property type="match status" value="1"/>
</dbReference>
<keyword evidence="1" id="KW-0732">Signal</keyword>
<proteinExistence type="predicted"/>
<organism evidence="6 7">
    <name type="scientific">Lymnaea stagnalis</name>
    <name type="common">Great pond snail</name>
    <name type="synonym">Helix stagnalis</name>
    <dbReference type="NCBI Taxonomy" id="6523"/>
    <lineage>
        <taxon>Eukaryota</taxon>
        <taxon>Metazoa</taxon>
        <taxon>Spiralia</taxon>
        <taxon>Lophotrochozoa</taxon>
        <taxon>Mollusca</taxon>
        <taxon>Gastropoda</taxon>
        <taxon>Heterobranchia</taxon>
        <taxon>Euthyneura</taxon>
        <taxon>Panpulmonata</taxon>
        <taxon>Hygrophila</taxon>
        <taxon>Lymnaeoidea</taxon>
        <taxon>Lymnaeidae</taxon>
        <taxon>Lymnaea</taxon>
    </lineage>
</organism>
<evidence type="ECO:0000256" key="1">
    <source>
        <dbReference type="ARBA" id="ARBA00022729"/>
    </source>
</evidence>
<name>A0AAV2IB38_LYMST</name>
<comment type="caution">
    <text evidence="6">The sequence shown here is derived from an EMBL/GenBank/DDBJ whole genome shotgun (WGS) entry which is preliminary data.</text>
</comment>
<keyword evidence="7" id="KW-1185">Reference proteome</keyword>
<dbReference type="CDD" id="cd00096">
    <property type="entry name" value="Ig"/>
    <property type="match status" value="1"/>
</dbReference>
<accession>A0AAV2IB38</accession>
<feature type="domain" description="Ig-like" evidence="5">
    <location>
        <begin position="1"/>
        <end position="99"/>
    </location>
</feature>
<dbReference type="InterPro" id="IPR013783">
    <property type="entry name" value="Ig-like_fold"/>
</dbReference>
<keyword evidence="3" id="KW-1015">Disulfide bond</keyword>
<dbReference type="EMBL" id="CAXITT010000510">
    <property type="protein sequence ID" value="CAL1542855.1"/>
    <property type="molecule type" value="Genomic_DNA"/>
</dbReference>
<dbReference type="Proteomes" id="UP001497497">
    <property type="component" value="Unassembled WGS sequence"/>
</dbReference>
<protein>
    <recommendedName>
        <fullName evidence="5">Ig-like domain-containing protein</fullName>
    </recommendedName>
</protein>
<dbReference type="Pfam" id="PF07679">
    <property type="entry name" value="I-set"/>
    <property type="match status" value="1"/>
</dbReference>
<evidence type="ECO:0000256" key="2">
    <source>
        <dbReference type="ARBA" id="ARBA00022737"/>
    </source>
</evidence>
<dbReference type="SUPFAM" id="SSF48726">
    <property type="entry name" value="Immunoglobulin"/>
    <property type="match status" value="2"/>
</dbReference>
<dbReference type="SMART" id="SM00408">
    <property type="entry name" value="IGc2"/>
    <property type="match status" value="2"/>
</dbReference>
<dbReference type="GO" id="GO:0043005">
    <property type="term" value="C:neuron projection"/>
    <property type="evidence" value="ECO:0007669"/>
    <property type="project" value="TreeGrafter"/>
</dbReference>
<dbReference type="InterPro" id="IPR007110">
    <property type="entry name" value="Ig-like_dom"/>
</dbReference>
<gene>
    <name evidence="6" type="ORF">GSLYS_00016389001</name>
</gene>
<dbReference type="InterPro" id="IPR003599">
    <property type="entry name" value="Ig_sub"/>
</dbReference>
<feature type="domain" description="Ig-like" evidence="5">
    <location>
        <begin position="124"/>
        <end position="215"/>
    </location>
</feature>
<dbReference type="PANTHER" id="PTHR12231:SF253">
    <property type="entry name" value="DPR-INTERACTING PROTEIN ETA, ISOFORM B-RELATED"/>
    <property type="match status" value="1"/>
</dbReference>
<feature type="non-terminal residue" evidence="6">
    <location>
        <position position="1"/>
    </location>
</feature>
<dbReference type="InterPro" id="IPR003598">
    <property type="entry name" value="Ig_sub2"/>
</dbReference>
<evidence type="ECO:0000256" key="4">
    <source>
        <dbReference type="ARBA" id="ARBA00023319"/>
    </source>
</evidence>
<dbReference type="InterPro" id="IPR051170">
    <property type="entry name" value="Neural/epithelial_adhesion"/>
</dbReference>
<reference evidence="6 7" key="1">
    <citation type="submission" date="2024-04" db="EMBL/GenBank/DDBJ databases">
        <authorList>
            <consortium name="Genoscope - CEA"/>
            <person name="William W."/>
        </authorList>
    </citation>
    <scope>NUCLEOTIDE SEQUENCE [LARGE SCALE GENOMIC DNA]</scope>
</reference>
<dbReference type="InterPro" id="IPR036179">
    <property type="entry name" value="Ig-like_dom_sf"/>
</dbReference>
<evidence type="ECO:0000313" key="6">
    <source>
        <dbReference type="EMBL" id="CAL1542855.1"/>
    </source>
</evidence>
<evidence type="ECO:0000259" key="5">
    <source>
        <dbReference type="PROSITE" id="PS50835"/>
    </source>
</evidence>
<dbReference type="Pfam" id="PF13927">
    <property type="entry name" value="Ig_3"/>
    <property type="match status" value="1"/>
</dbReference>
<keyword evidence="2" id="KW-0677">Repeat</keyword>
<evidence type="ECO:0000313" key="7">
    <source>
        <dbReference type="Proteomes" id="UP001497497"/>
    </source>
</evidence>
<dbReference type="AlphaFoldDB" id="A0AAV2IB38"/>
<keyword evidence="4" id="KW-0393">Immunoglobulin domain</keyword>
<dbReference type="SMART" id="SM00409">
    <property type="entry name" value="IG"/>
    <property type="match status" value="2"/>
</dbReference>
<sequence length="217" mass="24005">KNVVDKYEDVVLECEVIGSPNPTIHWLKNGKRILQGSSQNFKDDVPQYELNDVSGTSKLQLAGTRSNLYLDCVNEADEGVYTCVAETPTLRKTQSHTVTIGGSSFDDLPGESRKCGSKNSRGKPARIYMWSKSRFEYNHVVTQLYCRAQGNPTPSIAWIDASGKPIVSEDGYKITNSGDLVIMNPNWEEHMGSYTCIADNGVGTDSQSTFFYPVSET</sequence>
<dbReference type="Gene3D" id="2.60.40.10">
    <property type="entry name" value="Immunoglobulins"/>
    <property type="match status" value="2"/>
</dbReference>
<dbReference type="InterPro" id="IPR013098">
    <property type="entry name" value="Ig_I-set"/>
</dbReference>
<evidence type="ECO:0000256" key="3">
    <source>
        <dbReference type="ARBA" id="ARBA00023157"/>
    </source>
</evidence>